<comment type="caution">
    <text evidence="1">The sequence shown here is derived from an EMBL/GenBank/DDBJ whole genome shotgun (WGS) entry which is preliminary data.</text>
</comment>
<reference evidence="2" key="1">
    <citation type="journal article" date="2015" name="Genome">
        <title>Whole Genome Sequence of the Non-Microcystin-Producing Microcystis aeruginosa Strain NIES-44.</title>
        <authorList>
            <person name="Okano K."/>
            <person name="Miyata N."/>
            <person name="Ozaki Y."/>
        </authorList>
    </citation>
    <scope>NUCLEOTIDE SEQUENCE [LARGE SCALE GENOMIC DNA]</scope>
    <source>
        <strain evidence="2">NIES-44</strain>
    </source>
</reference>
<sequence length="48" mass="5422">MSPNIQNRGRFDFPNTVIAIDQPKVNWLYTNVSRAAFVVSLANNSQAR</sequence>
<accession>A0A0A1W2J8</accession>
<organism evidence="1 2">
    <name type="scientific">Microcystis aeruginosa NIES-44</name>
    <dbReference type="NCBI Taxonomy" id="449439"/>
    <lineage>
        <taxon>Bacteria</taxon>
        <taxon>Bacillati</taxon>
        <taxon>Cyanobacteriota</taxon>
        <taxon>Cyanophyceae</taxon>
        <taxon>Oscillatoriophycideae</taxon>
        <taxon>Chroococcales</taxon>
        <taxon>Microcystaceae</taxon>
        <taxon>Microcystis</taxon>
    </lineage>
</organism>
<evidence type="ECO:0000313" key="2">
    <source>
        <dbReference type="Proteomes" id="UP000030321"/>
    </source>
</evidence>
<dbReference type="RefSeq" id="WP_172456657.1">
    <property type="nucleotide sequence ID" value="NZ_BBPA01000075.1"/>
</dbReference>
<proteinExistence type="predicted"/>
<gene>
    <name evidence="1" type="ORF">N44_04617</name>
</gene>
<name>A0A0A1W2J8_MICAE</name>
<evidence type="ECO:0000313" key="1">
    <source>
        <dbReference type="EMBL" id="GAL95761.1"/>
    </source>
</evidence>
<protein>
    <submittedName>
        <fullName evidence="1">Uncharacterized protein</fullName>
    </submittedName>
</protein>
<dbReference type="Proteomes" id="UP000030321">
    <property type="component" value="Unassembled WGS sequence"/>
</dbReference>
<dbReference type="AlphaFoldDB" id="A0A0A1W2J8"/>
<dbReference type="EMBL" id="BBPA01000075">
    <property type="protein sequence ID" value="GAL95761.1"/>
    <property type="molecule type" value="Genomic_DNA"/>
</dbReference>